<name>A0A6V8P2N9_9ACTN</name>
<gene>
    <name evidence="1" type="ORF">HKBW3S33_00233</name>
</gene>
<evidence type="ECO:0000313" key="1">
    <source>
        <dbReference type="EMBL" id="GFP26819.1"/>
    </source>
</evidence>
<reference evidence="1 2" key="1">
    <citation type="journal article" date="2020" name="Front. Microbiol.">
        <title>Single-cell genomics of novel Actinobacteria with the Wood-Ljungdahl pathway discovered in a serpentinizing system.</title>
        <authorList>
            <person name="Merino N."/>
            <person name="Kawai M."/>
            <person name="Boyd E.S."/>
            <person name="Colman D.R."/>
            <person name="McGlynn S.E."/>
            <person name="Nealson K.H."/>
            <person name="Kurokawa K."/>
            <person name="Hongoh Y."/>
        </authorList>
    </citation>
    <scope>NUCLEOTIDE SEQUENCE [LARGE SCALE GENOMIC DNA]</scope>
    <source>
        <strain evidence="1 2">S33</strain>
    </source>
</reference>
<dbReference type="PANTHER" id="PTHR30335">
    <property type="entry name" value="INTEGRAL MEMBRANE PROTEIN OF SOXR-REDUCING COMPLEX"/>
    <property type="match status" value="1"/>
</dbReference>
<dbReference type="PANTHER" id="PTHR30335:SF0">
    <property type="entry name" value="ION-TRANSLOCATING OXIDOREDUCTASE COMPLEX SUBUNIT A"/>
    <property type="match status" value="1"/>
</dbReference>
<dbReference type="PIRSF" id="PIRSF006102">
    <property type="entry name" value="NQR_DE"/>
    <property type="match status" value="1"/>
</dbReference>
<accession>A0A6V8P2N9</accession>
<dbReference type="EMBL" id="BLRY01000006">
    <property type="protein sequence ID" value="GFP26819.1"/>
    <property type="molecule type" value="Genomic_DNA"/>
</dbReference>
<dbReference type="HAMAP" id="MF_00459">
    <property type="entry name" value="RsxA_RnfA"/>
    <property type="match status" value="1"/>
</dbReference>
<comment type="caution">
    <text evidence="1">The sequence shown here is derived from an EMBL/GenBank/DDBJ whole genome shotgun (WGS) entry which is preliminary data.</text>
</comment>
<proteinExistence type="inferred from homology"/>
<organism evidence="1 2">
    <name type="scientific">Candidatus Hakubella thermalkaliphila</name>
    <dbReference type="NCBI Taxonomy" id="2754717"/>
    <lineage>
        <taxon>Bacteria</taxon>
        <taxon>Bacillati</taxon>
        <taxon>Actinomycetota</taxon>
        <taxon>Actinomycetota incertae sedis</taxon>
        <taxon>Candidatus Hakubellales</taxon>
        <taxon>Candidatus Hakubellaceae</taxon>
        <taxon>Candidatus Hakubella</taxon>
    </lineage>
</organism>
<protein>
    <submittedName>
        <fullName evidence="1">Na+-translocating ferredoxin:NAD+ oxidoreductase subunit A</fullName>
    </submittedName>
</protein>
<dbReference type="Proteomes" id="UP000591948">
    <property type="component" value="Unassembled WGS sequence"/>
</dbReference>
<sequence length="193" mass="20849">MGDLLSIAVGAILIQNIVLTRFLGLCPFFGVSTKRGNALAMGLAVLFVMTSSSILTSLIYLYILIPLGIQYMRIVVFILVIAAFVQFVEMLIRKLSEALYRALGIYLPLITTNCAVLGVALINTDVEGYPLLPATVNGMATGIGFMLVLFLMAAIRERLELADLPRAFQGLPIAFVTAALLALAFQAFSGMRL</sequence>
<dbReference type="NCBIfam" id="TIGR01943">
    <property type="entry name" value="rnfA"/>
    <property type="match status" value="1"/>
</dbReference>
<keyword evidence="2" id="KW-1185">Reference proteome</keyword>
<dbReference type="InterPro" id="IPR003667">
    <property type="entry name" value="NqrDE/RnfAE"/>
</dbReference>
<dbReference type="GO" id="GO:0012505">
    <property type="term" value="C:endomembrane system"/>
    <property type="evidence" value="ECO:0007669"/>
    <property type="project" value="UniProtKB-SubCell"/>
</dbReference>
<dbReference type="GO" id="GO:0022900">
    <property type="term" value="P:electron transport chain"/>
    <property type="evidence" value="ECO:0007669"/>
    <property type="project" value="UniProtKB-UniRule"/>
</dbReference>
<evidence type="ECO:0000313" key="2">
    <source>
        <dbReference type="Proteomes" id="UP000591948"/>
    </source>
</evidence>
<dbReference type="GO" id="GO:0005886">
    <property type="term" value="C:plasma membrane"/>
    <property type="evidence" value="ECO:0007669"/>
    <property type="project" value="UniProtKB-SubCell"/>
</dbReference>
<dbReference type="Pfam" id="PF02508">
    <property type="entry name" value="Rnf-Nqr"/>
    <property type="match status" value="1"/>
</dbReference>
<dbReference type="InterPro" id="IPR050133">
    <property type="entry name" value="NqrDE/RnfAE_oxidrdctase"/>
</dbReference>
<dbReference type="InterPro" id="IPR011293">
    <property type="entry name" value="Ion_transpt_RnfA/RsxA"/>
</dbReference>